<gene>
    <name evidence="2" type="ORF">FQB35_07035</name>
</gene>
<dbReference type="RefSeq" id="WP_148809303.1">
    <property type="nucleotide sequence ID" value="NZ_CP042243.1"/>
</dbReference>
<keyword evidence="3" id="KW-1185">Reference proteome</keyword>
<evidence type="ECO:0000313" key="3">
    <source>
        <dbReference type="Proteomes" id="UP000324646"/>
    </source>
</evidence>
<dbReference type="Pfam" id="PF03780">
    <property type="entry name" value="Asp23"/>
    <property type="match status" value="1"/>
</dbReference>
<evidence type="ECO:0000313" key="2">
    <source>
        <dbReference type="EMBL" id="QEK12148.1"/>
    </source>
</evidence>
<reference evidence="2 3" key="1">
    <citation type="submission" date="2019-07" db="EMBL/GenBank/DDBJ databases">
        <title>Complete genome of Crassaminicella thermophila SY095.</title>
        <authorList>
            <person name="Li X."/>
        </authorList>
    </citation>
    <scope>NUCLEOTIDE SEQUENCE [LARGE SCALE GENOMIC DNA]</scope>
    <source>
        <strain evidence="2 3">SY095</strain>
    </source>
</reference>
<dbReference type="EMBL" id="CP042243">
    <property type="protein sequence ID" value="QEK12148.1"/>
    <property type="molecule type" value="Genomic_DNA"/>
</dbReference>
<dbReference type="OrthoDB" id="9793465at2"/>
<dbReference type="AlphaFoldDB" id="A0A5C0SFU2"/>
<accession>A0A5C0SFU2</accession>
<dbReference type="KEGG" id="crs:FQB35_07035"/>
<dbReference type="Proteomes" id="UP000324646">
    <property type="component" value="Chromosome"/>
</dbReference>
<evidence type="ECO:0000256" key="1">
    <source>
        <dbReference type="ARBA" id="ARBA00005721"/>
    </source>
</evidence>
<comment type="similarity">
    <text evidence="1">Belongs to the asp23 family.</text>
</comment>
<organism evidence="2 3">
    <name type="scientific">Crassaminicella thermophila</name>
    <dbReference type="NCBI Taxonomy" id="2599308"/>
    <lineage>
        <taxon>Bacteria</taxon>
        <taxon>Bacillati</taxon>
        <taxon>Bacillota</taxon>
        <taxon>Clostridia</taxon>
        <taxon>Eubacteriales</taxon>
        <taxon>Clostridiaceae</taxon>
        <taxon>Crassaminicella</taxon>
    </lineage>
</organism>
<dbReference type="PANTHER" id="PTHR34297">
    <property type="entry name" value="HYPOTHETICAL CYTOSOLIC PROTEIN-RELATED"/>
    <property type="match status" value="1"/>
</dbReference>
<name>A0A5C0SFU2_CRATE</name>
<sequence length="130" mass="13819">MSNNNLDVVEHGQIKIADEVVGVIAGIAATEVPGVAGMSGGIGGGIAEMLGRKNLSKGVKVEVGEKEAAVDLYIIVEYGIKIPDVAWQIQESVKKAIENMTGLNVVEVNIHVQGVNMDKDEKEENPLRVK</sequence>
<protein>
    <submittedName>
        <fullName evidence="2">Asp23/Gls24 family envelope stress response protein</fullName>
    </submittedName>
</protein>
<proteinExistence type="inferred from homology"/>
<dbReference type="PANTHER" id="PTHR34297:SF2">
    <property type="entry name" value="ASP23_GLS24 FAMILY ENVELOPE STRESS RESPONSE PROTEIN"/>
    <property type="match status" value="1"/>
</dbReference>
<dbReference type="InterPro" id="IPR005531">
    <property type="entry name" value="Asp23"/>
</dbReference>